<evidence type="ECO:0000259" key="7">
    <source>
        <dbReference type="PROSITE" id="PS51649"/>
    </source>
</evidence>
<keyword evidence="2" id="KW-0833">Ubl conjugation pathway</keyword>
<reference evidence="8 9" key="1">
    <citation type="submission" date="2019-12" db="EMBL/GenBank/DDBJ databases">
        <authorList>
            <person name="Alioto T."/>
            <person name="Alioto T."/>
            <person name="Gomez Garrido J."/>
        </authorList>
    </citation>
    <scope>NUCLEOTIDE SEQUENCE [LARGE SCALE GENOMIC DNA]</scope>
</reference>
<evidence type="ECO:0000313" key="8">
    <source>
        <dbReference type="EMBL" id="CAA3017846.1"/>
    </source>
</evidence>
<comment type="caution">
    <text evidence="8">The sequence shown here is derived from an EMBL/GenBank/DDBJ whole genome shotgun (WGS) entry which is preliminary data.</text>
</comment>
<dbReference type="Gramene" id="OE9A013467T1">
    <property type="protein sequence ID" value="OE9A013467C1"/>
    <property type="gene ID" value="OE9A013467"/>
</dbReference>
<comment type="similarity">
    <text evidence="3">Belongs to the NPH3 family.</text>
</comment>
<evidence type="ECO:0000256" key="4">
    <source>
        <dbReference type="SAM" id="Coils"/>
    </source>
</evidence>
<evidence type="ECO:0000256" key="3">
    <source>
        <dbReference type="PROSITE-ProRule" id="PRU00982"/>
    </source>
</evidence>
<sequence length="483" mass="53627">MELDLDLELELEAKGWNDLGVVGTIYEDEDEDAEDEDSSSIPSLSPSPTPTPRVESWLLARQLDPDVVINVQDSCFRLHKGPLIARSGYLSRQLSKLSEITLNPPLNITAETFSLATDFCYGKRIVIMPSNVAALRTAAELLEMTGTNGIRDENLQQKTESYFRSVTVNQEYTSIVLKACLALLPEAETTAFLVSRCIGALSLTGGTDAVMSCMVDVGRVGVDDFQLILESMSQRSANGHDLLYRIIDFYLMAKENNGKVTDDEKTRICNYIDCSVLQPRLLMHAVQNPRLPLRFVVQAMFAEQLNTRRSIISAVDHRGHHHRTGEDTATLGSILERDAAQLRAAQLKATMNVTKSRIQSLEKELRGMKKVLNESESIRNKIDSSKSVSFRLISENKVERGQIGSVSSVNIRSIGNKVGTGECSSSEESFDRILTAEKNLGRRLINGLKSAFRLSSKKSESRCPVKVERQGERIKGVLEKQLS</sequence>
<dbReference type="InterPro" id="IPR027356">
    <property type="entry name" value="NPH3_dom"/>
</dbReference>
<dbReference type="AlphaFoldDB" id="A0A8S0UGP4"/>
<dbReference type="Proteomes" id="UP000594638">
    <property type="component" value="Unassembled WGS sequence"/>
</dbReference>
<feature type="coiled-coil region" evidence="4">
    <location>
        <begin position="344"/>
        <end position="378"/>
    </location>
</feature>
<feature type="region of interest" description="Disordered" evidence="5">
    <location>
        <begin position="27"/>
        <end position="52"/>
    </location>
</feature>
<proteinExistence type="inferred from homology"/>
<dbReference type="OrthoDB" id="407106at2759"/>
<dbReference type="SMART" id="SM00225">
    <property type="entry name" value="BTB"/>
    <property type="match status" value="1"/>
</dbReference>
<organism evidence="8 9">
    <name type="scientific">Olea europaea subsp. europaea</name>
    <dbReference type="NCBI Taxonomy" id="158383"/>
    <lineage>
        <taxon>Eukaryota</taxon>
        <taxon>Viridiplantae</taxon>
        <taxon>Streptophyta</taxon>
        <taxon>Embryophyta</taxon>
        <taxon>Tracheophyta</taxon>
        <taxon>Spermatophyta</taxon>
        <taxon>Magnoliopsida</taxon>
        <taxon>eudicotyledons</taxon>
        <taxon>Gunneridae</taxon>
        <taxon>Pentapetalae</taxon>
        <taxon>asterids</taxon>
        <taxon>lamiids</taxon>
        <taxon>Lamiales</taxon>
        <taxon>Oleaceae</taxon>
        <taxon>Oleeae</taxon>
        <taxon>Olea</taxon>
    </lineage>
</organism>
<dbReference type="PANTHER" id="PTHR32370">
    <property type="entry name" value="OS12G0117600 PROTEIN"/>
    <property type="match status" value="1"/>
</dbReference>
<evidence type="ECO:0000313" key="9">
    <source>
        <dbReference type="Proteomes" id="UP000594638"/>
    </source>
</evidence>
<dbReference type="InterPro" id="IPR000210">
    <property type="entry name" value="BTB/POZ_dom"/>
</dbReference>
<dbReference type="EMBL" id="CACTIH010007750">
    <property type="protein sequence ID" value="CAA3017846.1"/>
    <property type="molecule type" value="Genomic_DNA"/>
</dbReference>
<dbReference type="SUPFAM" id="SSF54695">
    <property type="entry name" value="POZ domain"/>
    <property type="match status" value="1"/>
</dbReference>
<evidence type="ECO:0000256" key="2">
    <source>
        <dbReference type="ARBA" id="ARBA00022786"/>
    </source>
</evidence>
<protein>
    <submittedName>
        <fullName evidence="8">BTB POZ domain-containing At3g49900</fullName>
    </submittedName>
</protein>
<accession>A0A8S0UGP4</accession>
<dbReference type="Gene3D" id="3.30.710.10">
    <property type="entry name" value="Potassium Channel Kv1.1, Chain A"/>
    <property type="match status" value="1"/>
</dbReference>
<evidence type="ECO:0000259" key="6">
    <source>
        <dbReference type="PROSITE" id="PS50097"/>
    </source>
</evidence>
<gene>
    <name evidence="8" type="ORF">OLEA9_A013467</name>
</gene>
<dbReference type="PROSITE" id="PS51649">
    <property type="entry name" value="NPH3"/>
    <property type="match status" value="1"/>
</dbReference>
<dbReference type="Pfam" id="PF00651">
    <property type="entry name" value="BTB"/>
    <property type="match status" value="1"/>
</dbReference>
<feature type="domain" description="NPH3" evidence="7">
    <location>
        <begin position="208"/>
        <end position="306"/>
    </location>
</feature>
<dbReference type="InterPro" id="IPR043454">
    <property type="entry name" value="NPH3/RPT2-like"/>
</dbReference>
<keyword evidence="9" id="KW-1185">Reference proteome</keyword>
<keyword evidence="4" id="KW-0175">Coiled coil</keyword>
<comment type="pathway">
    <text evidence="1">Protein modification; protein ubiquitination.</text>
</comment>
<dbReference type="PROSITE" id="PS50097">
    <property type="entry name" value="BTB"/>
    <property type="match status" value="1"/>
</dbReference>
<feature type="compositionally biased region" description="Acidic residues" evidence="5">
    <location>
        <begin position="27"/>
        <end position="38"/>
    </location>
</feature>
<evidence type="ECO:0000256" key="1">
    <source>
        <dbReference type="ARBA" id="ARBA00004906"/>
    </source>
</evidence>
<evidence type="ECO:0000256" key="5">
    <source>
        <dbReference type="SAM" id="MobiDB-lite"/>
    </source>
</evidence>
<feature type="domain" description="BTB" evidence="6">
    <location>
        <begin position="65"/>
        <end position="129"/>
    </location>
</feature>
<dbReference type="InterPro" id="IPR011333">
    <property type="entry name" value="SKP1/BTB/POZ_sf"/>
</dbReference>
<name>A0A8S0UGP4_OLEEU</name>
<dbReference type="Pfam" id="PF03000">
    <property type="entry name" value="NPH3"/>
    <property type="match status" value="1"/>
</dbReference>